<sequence length="77" mass="7217">MSSTAWGGPEPGTIPAAGPSRRGDEDAADADAAADDAAADDAATADANAAADDAGGGVVVHAARSTAARAVRVARGG</sequence>
<comment type="caution">
    <text evidence="2">The sequence shown here is derived from an EMBL/GenBank/DDBJ whole genome shotgun (WGS) entry which is preliminary data.</text>
</comment>
<accession>A0A511DGS1</accession>
<evidence type="ECO:0000313" key="3">
    <source>
        <dbReference type="Proteomes" id="UP000321685"/>
    </source>
</evidence>
<evidence type="ECO:0000256" key="1">
    <source>
        <dbReference type="SAM" id="MobiDB-lite"/>
    </source>
</evidence>
<keyword evidence="3" id="KW-1185">Reference proteome</keyword>
<gene>
    <name evidence="2" type="ORF">PSU4_29360</name>
</gene>
<reference evidence="2 3" key="1">
    <citation type="submission" date="2019-07" db="EMBL/GenBank/DDBJ databases">
        <title>Whole genome shotgun sequence of Pseudonocardia sulfidoxydans NBRC 16205.</title>
        <authorList>
            <person name="Hosoyama A."/>
            <person name="Uohara A."/>
            <person name="Ohji S."/>
            <person name="Ichikawa N."/>
        </authorList>
    </citation>
    <scope>NUCLEOTIDE SEQUENCE [LARGE SCALE GENOMIC DNA]</scope>
    <source>
        <strain evidence="2 3">NBRC 16205</strain>
    </source>
</reference>
<organism evidence="2 3">
    <name type="scientific">Pseudonocardia sulfidoxydans NBRC 16205</name>
    <dbReference type="NCBI Taxonomy" id="1223511"/>
    <lineage>
        <taxon>Bacteria</taxon>
        <taxon>Bacillati</taxon>
        <taxon>Actinomycetota</taxon>
        <taxon>Actinomycetes</taxon>
        <taxon>Pseudonocardiales</taxon>
        <taxon>Pseudonocardiaceae</taxon>
        <taxon>Pseudonocardia</taxon>
    </lineage>
</organism>
<dbReference type="AlphaFoldDB" id="A0A511DGS1"/>
<dbReference type="EMBL" id="BJVJ01000026">
    <property type="protein sequence ID" value="GEL23982.1"/>
    <property type="molecule type" value="Genomic_DNA"/>
</dbReference>
<proteinExistence type="predicted"/>
<protein>
    <submittedName>
        <fullName evidence="2">Uncharacterized protein</fullName>
    </submittedName>
</protein>
<dbReference type="Proteomes" id="UP000321685">
    <property type="component" value="Unassembled WGS sequence"/>
</dbReference>
<evidence type="ECO:0000313" key="2">
    <source>
        <dbReference type="EMBL" id="GEL23982.1"/>
    </source>
</evidence>
<name>A0A511DGS1_9PSEU</name>
<feature type="region of interest" description="Disordered" evidence="1">
    <location>
        <begin position="1"/>
        <end position="41"/>
    </location>
</feature>
<dbReference type="RefSeq" id="WP_147108091.1">
    <property type="nucleotide sequence ID" value="NZ_BJVJ01000026.1"/>
</dbReference>
<feature type="compositionally biased region" description="Acidic residues" evidence="1">
    <location>
        <begin position="26"/>
        <end position="39"/>
    </location>
</feature>